<dbReference type="PANTHER" id="PTHR47964:SF1">
    <property type="entry name" value="ATP-DEPENDENT DNA HELICASE HOMOLOG RECG, CHLOROPLASTIC"/>
    <property type="match status" value="1"/>
</dbReference>
<keyword evidence="2" id="KW-0227">DNA damage</keyword>
<keyword evidence="6" id="KW-0238">DNA-binding</keyword>
<feature type="domain" description="Helicase ATP-binding" evidence="8">
    <location>
        <begin position="339"/>
        <end position="503"/>
    </location>
</feature>
<keyword evidence="7" id="KW-0234">DNA repair</keyword>
<dbReference type="EMBL" id="JALIEA010000017">
    <property type="protein sequence ID" value="MCJ7859418.1"/>
    <property type="molecule type" value="Genomic_DNA"/>
</dbReference>
<dbReference type="GO" id="GO:0003677">
    <property type="term" value="F:DNA binding"/>
    <property type="evidence" value="ECO:0007669"/>
    <property type="project" value="UniProtKB-KW"/>
</dbReference>
<dbReference type="PANTHER" id="PTHR47964">
    <property type="entry name" value="ATP-DEPENDENT DNA HELICASE HOMOLOG RECG, CHLOROPLASTIC"/>
    <property type="match status" value="1"/>
</dbReference>
<sequence length="755" mass="81096">MLGWDDPRPLSLVISPERARKLAGKPGLATLGQALMNFPTGYVHTSGTGAMTGDETTPVPGETWTDALVEGELLTCLGEVTWVQLQDNRGRKGPREILAFRFRVNGEDFSSALFGAARSHQPFITVGAKLMLSGKLKLYRDEWQLRNPSYITLHPGPGPDGQQLQGEAYEAAFGAFGPLETIVEVAGGMRAAQELLSVPWLPTYPRRTGTTGAEVMAVTGHVLEAMGRPSDMLPVPTEVTGAPAWPEVGGVPLADFATALHDIHRPPEDGPDAARARLTFNEALALQVVMALRRADTTARQGRAVVDVVDDSRYAALTRALPYELTDAQQAALDTIGASMSTSTPMSMLLQGDVGSGKTVVALLSMLRVVDSGAQCAFLAPTEVLAAQHHKTLTGLLAGTGVTVSLLTGSQPVSERRDTLLDIVSGTSDIVVGTHAVIQDAVEFYDLGIVVVDEQHRFGVRQRDKLREESPVDRTPHLLVMTATPIPRTVAMTMFGDLSVCTLDTSPVGRGEVSSHVVPMWKPAWVDRLFAVVREQVAGGHRVFVVVPRIEGFGGVDNVADRLEAGPLQGLRIGRLHGRMAEKSEVMEDLARGEIDVLVSTTVVEVGVDIPEATVMVVMDAENFGVSQLHQLRGRVGRGTDASLCFLTTMINPEADETTPAAAASYRRLEAVAATTDGFALAELDLQTRTEGDVLGEHQSGARVRRARLLDLATDGEIVAEARRYAEDLVAYDEALARALVADFTEGDQEYIERS</sequence>
<dbReference type="InterPro" id="IPR001650">
    <property type="entry name" value="Helicase_C-like"/>
</dbReference>
<dbReference type="InterPro" id="IPR014001">
    <property type="entry name" value="Helicase_ATP-bd"/>
</dbReference>
<evidence type="ECO:0000259" key="8">
    <source>
        <dbReference type="PROSITE" id="PS51192"/>
    </source>
</evidence>
<protein>
    <submittedName>
        <fullName evidence="10">ATP-dependent DNA helicase RecG</fullName>
    </submittedName>
</protein>
<feature type="domain" description="Helicase C-terminal" evidence="9">
    <location>
        <begin position="525"/>
        <end position="692"/>
    </location>
</feature>
<dbReference type="AlphaFoldDB" id="A0A9X1WJM4"/>
<keyword evidence="5" id="KW-0067">ATP-binding</keyword>
<dbReference type="Gene3D" id="3.40.50.300">
    <property type="entry name" value="P-loop containing nucleotide triphosphate hydrolases"/>
    <property type="match status" value="2"/>
</dbReference>
<dbReference type="Proteomes" id="UP001139207">
    <property type="component" value="Unassembled WGS sequence"/>
</dbReference>
<gene>
    <name evidence="10" type="ORF">MUN33_11975</name>
</gene>
<dbReference type="InterPro" id="IPR011545">
    <property type="entry name" value="DEAD/DEAH_box_helicase_dom"/>
</dbReference>
<dbReference type="InterPro" id="IPR027417">
    <property type="entry name" value="P-loop_NTPase"/>
</dbReference>
<dbReference type="PROSITE" id="PS51192">
    <property type="entry name" value="HELICASE_ATP_BIND_1"/>
    <property type="match status" value="1"/>
</dbReference>
<evidence type="ECO:0000313" key="10">
    <source>
        <dbReference type="EMBL" id="MCJ7859418.1"/>
    </source>
</evidence>
<keyword evidence="11" id="KW-1185">Reference proteome</keyword>
<dbReference type="SMART" id="SM00487">
    <property type="entry name" value="DEXDc"/>
    <property type="match status" value="1"/>
</dbReference>
<keyword evidence="3" id="KW-0378">Hydrolase</keyword>
<accession>A0A9X1WJM4</accession>
<evidence type="ECO:0000256" key="4">
    <source>
        <dbReference type="ARBA" id="ARBA00022806"/>
    </source>
</evidence>
<dbReference type="Pfam" id="PF19833">
    <property type="entry name" value="RecG_dom3_C"/>
    <property type="match status" value="1"/>
</dbReference>
<dbReference type="GO" id="GO:0006281">
    <property type="term" value="P:DNA repair"/>
    <property type="evidence" value="ECO:0007669"/>
    <property type="project" value="UniProtKB-KW"/>
</dbReference>
<dbReference type="CDD" id="cd04488">
    <property type="entry name" value="RecG_wedge_OBF"/>
    <property type="match status" value="1"/>
</dbReference>
<name>A0A9X1WJM4_9CORY</name>
<evidence type="ECO:0000256" key="2">
    <source>
        <dbReference type="ARBA" id="ARBA00022763"/>
    </source>
</evidence>
<dbReference type="Pfam" id="PF00271">
    <property type="entry name" value="Helicase_C"/>
    <property type="match status" value="1"/>
</dbReference>
<evidence type="ECO:0000256" key="1">
    <source>
        <dbReference type="ARBA" id="ARBA00022741"/>
    </source>
</evidence>
<evidence type="ECO:0000256" key="7">
    <source>
        <dbReference type="ARBA" id="ARBA00023204"/>
    </source>
</evidence>
<reference evidence="10" key="1">
    <citation type="submission" date="2022-04" db="EMBL/GenBank/DDBJ databases">
        <title>Corynebacterium kalidii LD5P10.</title>
        <authorList>
            <person name="Sun J.Q."/>
        </authorList>
    </citation>
    <scope>NUCLEOTIDE SEQUENCE</scope>
    <source>
        <strain evidence="10">LD5P10</strain>
    </source>
</reference>
<organism evidence="10 11">
    <name type="scientific">Corynebacterium kalidii</name>
    <dbReference type="NCBI Taxonomy" id="2931982"/>
    <lineage>
        <taxon>Bacteria</taxon>
        <taxon>Bacillati</taxon>
        <taxon>Actinomycetota</taxon>
        <taxon>Actinomycetes</taxon>
        <taxon>Mycobacteriales</taxon>
        <taxon>Corynebacteriaceae</taxon>
        <taxon>Corynebacterium</taxon>
    </lineage>
</organism>
<dbReference type="PROSITE" id="PS51194">
    <property type="entry name" value="HELICASE_CTER"/>
    <property type="match status" value="1"/>
</dbReference>
<proteinExistence type="predicted"/>
<dbReference type="RefSeq" id="WP_244805134.1">
    <property type="nucleotide sequence ID" value="NZ_JALIEA010000017.1"/>
</dbReference>
<keyword evidence="1" id="KW-0547">Nucleotide-binding</keyword>
<keyword evidence="4 10" id="KW-0347">Helicase</keyword>
<evidence type="ECO:0000259" key="9">
    <source>
        <dbReference type="PROSITE" id="PS51194"/>
    </source>
</evidence>
<comment type="caution">
    <text evidence="10">The sequence shown here is derived from an EMBL/GenBank/DDBJ whole genome shotgun (WGS) entry which is preliminary data.</text>
</comment>
<evidence type="ECO:0000256" key="5">
    <source>
        <dbReference type="ARBA" id="ARBA00022840"/>
    </source>
</evidence>
<dbReference type="InterPro" id="IPR045562">
    <property type="entry name" value="RecG_dom3_C"/>
</dbReference>
<evidence type="ECO:0000313" key="11">
    <source>
        <dbReference type="Proteomes" id="UP001139207"/>
    </source>
</evidence>
<dbReference type="SMART" id="SM00490">
    <property type="entry name" value="HELICc"/>
    <property type="match status" value="1"/>
</dbReference>
<evidence type="ECO:0000256" key="6">
    <source>
        <dbReference type="ARBA" id="ARBA00023125"/>
    </source>
</evidence>
<dbReference type="GO" id="GO:0016787">
    <property type="term" value="F:hydrolase activity"/>
    <property type="evidence" value="ECO:0007669"/>
    <property type="project" value="UniProtKB-KW"/>
</dbReference>
<dbReference type="CDD" id="cd17992">
    <property type="entry name" value="DEXHc_RecG"/>
    <property type="match status" value="1"/>
</dbReference>
<dbReference type="InterPro" id="IPR047112">
    <property type="entry name" value="RecG/Mfd"/>
</dbReference>
<evidence type="ECO:0000256" key="3">
    <source>
        <dbReference type="ARBA" id="ARBA00022801"/>
    </source>
</evidence>
<dbReference type="GO" id="GO:0005524">
    <property type="term" value="F:ATP binding"/>
    <property type="evidence" value="ECO:0007669"/>
    <property type="project" value="UniProtKB-KW"/>
</dbReference>
<dbReference type="Pfam" id="PF00270">
    <property type="entry name" value="DEAD"/>
    <property type="match status" value="1"/>
</dbReference>
<dbReference type="GO" id="GO:0003678">
    <property type="term" value="F:DNA helicase activity"/>
    <property type="evidence" value="ECO:0007669"/>
    <property type="project" value="TreeGrafter"/>
</dbReference>
<dbReference type="SUPFAM" id="SSF52540">
    <property type="entry name" value="P-loop containing nucleoside triphosphate hydrolases"/>
    <property type="match status" value="2"/>
</dbReference>